<feature type="domain" description="Ig-like" evidence="3">
    <location>
        <begin position="132"/>
        <end position="219"/>
    </location>
</feature>
<evidence type="ECO:0000259" key="3">
    <source>
        <dbReference type="PROSITE" id="PS50835"/>
    </source>
</evidence>
<accession>A0ABM3ER95</accession>
<dbReference type="PANTHER" id="PTHR21063">
    <property type="entry name" value="LFA-3"/>
    <property type="match status" value="1"/>
</dbReference>
<feature type="transmembrane region" description="Helical" evidence="1">
    <location>
        <begin position="484"/>
        <end position="506"/>
    </location>
</feature>
<feature type="domain" description="Ig-like" evidence="3">
    <location>
        <begin position="384"/>
        <end position="471"/>
    </location>
</feature>
<evidence type="ECO:0000256" key="1">
    <source>
        <dbReference type="SAM" id="Phobius"/>
    </source>
</evidence>
<dbReference type="GeneID" id="106602656"/>
<name>A0ABM3ER95_SALSA</name>
<dbReference type="SMART" id="SM00409">
    <property type="entry name" value="IG"/>
    <property type="match status" value="4"/>
</dbReference>
<organism evidence="4 5">
    <name type="scientific">Salmo salar</name>
    <name type="common">Atlantic salmon</name>
    <dbReference type="NCBI Taxonomy" id="8030"/>
    <lineage>
        <taxon>Eukaryota</taxon>
        <taxon>Metazoa</taxon>
        <taxon>Chordata</taxon>
        <taxon>Craniata</taxon>
        <taxon>Vertebrata</taxon>
        <taxon>Euteleostomi</taxon>
        <taxon>Actinopterygii</taxon>
        <taxon>Neopterygii</taxon>
        <taxon>Teleostei</taxon>
        <taxon>Protacanthopterygii</taxon>
        <taxon>Salmoniformes</taxon>
        <taxon>Salmonidae</taxon>
        <taxon>Salmoninae</taxon>
        <taxon>Salmo</taxon>
    </lineage>
</organism>
<dbReference type="InterPro" id="IPR003599">
    <property type="entry name" value="Ig_sub"/>
</dbReference>
<dbReference type="Pfam" id="PF07686">
    <property type="entry name" value="V-set"/>
    <property type="match status" value="2"/>
</dbReference>
<dbReference type="Proteomes" id="UP001652741">
    <property type="component" value="Chromosome ssa04"/>
</dbReference>
<dbReference type="InterPro" id="IPR013106">
    <property type="entry name" value="Ig_V-set"/>
</dbReference>
<evidence type="ECO:0000313" key="5">
    <source>
        <dbReference type="RefSeq" id="XP_045573588.1"/>
    </source>
</evidence>
<dbReference type="Gene3D" id="2.60.40.10">
    <property type="entry name" value="Immunoglobulins"/>
    <property type="match status" value="4"/>
</dbReference>
<keyword evidence="1" id="KW-1133">Transmembrane helix</keyword>
<sequence>MTTLQYLGISVIFIIDLLGDVNAEVNILTQREGQSVTLHTGLTGLHVDTIFWVFGPVIPNTSIVESQVIRGENITEFKGRFSDRLQLDRETGSLTIRNLTLNNSGVYQLDIFNTHKTSQRFNLTVYAPVPLPQVQKISEGDVLDSSSEKGSCSVVCSVENQIDRTLSWYRGEKRLNQTSSPDLSTNLSLSLEIKLKDKDIYSCVAANPVSNQTTKLNIETLCLQFVESGPNLTTIIVIVLTLFIGICCIWEKKDIKATHSYFILLIPDLLGAVNAEVNILTQREGQSVTLHTGLTGLHVDKIFWFFGPVIPNTSIVESQVIRGENITEFKGRFPDRLQLDRETGSLTIRNLTLNNSGVYQLNIFNTHKTSQRFNLTVYAPVPLPQVRKIPQGDVLDSSSEKGSCSVVCSVENQIYRTLSWYRGEKRLNQTSSPDLSTNLSLSLEIKLQDKDIYSCVAANPVSNQTTKLNIETLCLQFVESGPNLTTIIVIVLVIVRTLFIGICCIWKKKDIKWCCVSTSGSPEEEDSVV</sequence>
<evidence type="ECO:0000256" key="2">
    <source>
        <dbReference type="SAM" id="SignalP"/>
    </source>
</evidence>
<gene>
    <name evidence="5" type="primary">LOC106602656</name>
</gene>
<dbReference type="InterPro" id="IPR007110">
    <property type="entry name" value="Ig-like_dom"/>
</dbReference>
<keyword evidence="1" id="KW-0472">Membrane</keyword>
<dbReference type="SMART" id="SM00408">
    <property type="entry name" value="IGc2"/>
    <property type="match status" value="4"/>
</dbReference>
<protein>
    <recommendedName>
        <fullName evidence="3">Ig-like domain-containing protein</fullName>
    </recommendedName>
</protein>
<reference evidence="5" key="1">
    <citation type="submission" date="2025-08" db="UniProtKB">
        <authorList>
            <consortium name="RefSeq"/>
        </authorList>
    </citation>
    <scope>IDENTIFICATION</scope>
</reference>
<dbReference type="PANTHER" id="PTHR21063:SF4">
    <property type="entry name" value="CD48 ANTIGEN-RELATED"/>
    <property type="match status" value="1"/>
</dbReference>
<evidence type="ECO:0000313" key="4">
    <source>
        <dbReference type="Proteomes" id="UP001652741"/>
    </source>
</evidence>
<dbReference type="RefSeq" id="XP_045573588.1">
    <property type="nucleotide sequence ID" value="XM_045717632.1"/>
</dbReference>
<dbReference type="InterPro" id="IPR036179">
    <property type="entry name" value="Ig-like_dom_sf"/>
</dbReference>
<feature type="chain" id="PRO_5046413955" description="Ig-like domain-containing protein" evidence="2">
    <location>
        <begin position="24"/>
        <end position="529"/>
    </location>
</feature>
<proteinExistence type="predicted"/>
<dbReference type="InterPro" id="IPR003598">
    <property type="entry name" value="Ig_sub2"/>
</dbReference>
<keyword evidence="2" id="KW-0732">Signal</keyword>
<dbReference type="PROSITE" id="PS50835">
    <property type="entry name" value="IG_LIKE"/>
    <property type="match status" value="2"/>
</dbReference>
<keyword evidence="1" id="KW-0812">Transmembrane</keyword>
<keyword evidence="4" id="KW-1185">Reference proteome</keyword>
<dbReference type="SUPFAM" id="SSF48726">
    <property type="entry name" value="Immunoglobulin"/>
    <property type="match status" value="4"/>
</dbReference>
<dbReference type="InterPro" id="IPR013783">
    <property type="entry name" value="Ig-like_fold"/>
</dbReference>
<feature type="signal peptide" evidence="2">
    <location>
        <begin position="1"/>
        <end position="23"/>
    </location>
</feature>